<evidence type="ECO:0000256" key="1">
    <source>
        <dbReference type="SAM" id="Phobius"/>
    </source>
</evidence>
<comment type="caution">
    <text evidence="2">The sequence shown here is derived from an EMBL/GenBank/DDBJ whole genome shotgun (WGS) entry which is preliminary data.</text>
</comment>
<sequence>MKRFLNIFFVTLGVIFFLLILAGIYFYVADPLELKPLFGQIFGEETASTTEESATPTGTTDKHPLLSASQEQALEKVGINPATLPTTITPAMEQCFYEKLGATRATEMKLPAPEGRGISSL</sequence>
<evidence type="ECO:0000313" key="3">
    <source>
        <dbReference type="Proteomes" id="UP000231456"/>
    </source>
</evidence>
<keyword evidence="1" id="KW-0472">Membrane</keyword>
<gene>
    <name evidence="2" type="ORF">CO030_01570</name>
</gene>
<dbReference type="Proteomes" id="UP000231456">
    <property type="component" value="Unassembled WGS sequence"/>
</dbReference>
<protein>
    <submittedName>
        <fullName evidence="2">Uncharacterized protein</fullName>
    </submittedName>
</protein>
<keyword evidence="1" id="KW-0812">Transmembrane</keyword>
<proteinExistence type="predicted"/>
<reference evidence="3" key="1">
    <citation type="submission" date="2017-09" db="EMBL/GenBank/DDBJ databases">
        <title>Depth-based differentiation of microbial function through sediment-hosted aquifers and enrichment of novel symbionts in the deep terrestrial subsurface.</title>
        <authorList>
            <person name="Probst A.J."/>
            <person name="Ladd B."/>
            <person name="Jarett J.K."/>
            <person name="Geller-Mcgrath D.E."/>
            <person name="Sieber C.M.K."/>
            <person name="Emerson J.B."/>
            <person name="Anantharaman K."/>
            <person name="Thomas B.C."/>
            <person name="Malmstrom R."/>
            <person name="Stieglmeier M."/>
            <person name="Klingl A."/>
            <person name="Woyke T."/>
            <person name="Ryan C.M."/>
            <person name="Banfield J.F."/>
        </authorList>
    </citation>
    <scope>NUCLEOTIDE SEQUENCE [LARGE SCALE GENOMIC DNA]</scope>
</reference>
<evidence type="ECO:0000313" key="2">
    <source>
        <dbReference type="EMBL" id="PJC52678.1"/>
    </source>
</evidence>
<feature type="transmembrane region" description="Helical" evidence="1">
    <location>
        <begin position="7"/>
        <end position="28"/>
    </location>
</feature>
<dbReference type="AlphaFoldDB" id="A0A2M8FAE0"/>
<keyword evidence="1" id="KW-1133">Transmembrane helix</keyword>
<organism evidence="2 3">
    <name type="scientific">Candidatus Magasanikbacteria bacterium CG_4_9_14_0_2_um_filter_42_11</name>
    <dbReference type="NCBI Taxonomy" id="1974643"/>
    <lineage>
        <taxon>Bacteria</taxon>
        <taxon>Candidatus Magasanikiibacteriota</taxon>
    </lineage>
</organism>
<name>A0A2M8FAE0_9BACT</name>
<accession>A0A2M8FAE0</accession>
<dbReference type="EMBL" id="PFRH01000056">
    <property type="protein sequence ID" value="PJC52678.1"/>
    <property type="molecule type" value="Genomic_DNA"/>
</dbReference>